<dbReference type="PANTHER" id="PTHR30087:SF1">
    <property type="entry name" value="HYPOTHETICAL CYTOSOLIC PROTEIN"/>
    <property type="match status" value="1"/>
</dbReference>
<name>A0ABV2JAC9_9FIRM</name>
<dbReference type="EMBL" id="JBEPMA010000008">
    <property type="protein sequence ID" value="MET3617731.1"/>
    <property type="molecule type" value="Genomic_DNA"/>
</dbReference>
<dbReference type="RefSeq" id="WP_354368450.1">
    <property type="nucleotide sequence ID" value="NZ_JBEPMA010000008.1"/>
</dbReference>
<protein>
    <submittedName>
        <fullName evidence="1">Uncharacterized protein YbbK (DUF523 family)</fullName>
    </submittedName>
</protein>
<comment type="caution">
    <text evidence="1">The sequence shown here is derived from an EMBL/GenBank/DDBJ whole genome shotgun (WGS) entry which is preliminary data.</text>
</comment>
<evidence type="ECO:0000313" key="2">
    <source>
        <dbReference type="Proteomes" id="UP001549162"/>
    </source>
</evidence>
<proteinExistence type="predicted"/>
<organism evidence="1 2">
    <name type="scientific">Peptoniphilus olsenii</name>
    <dbReference type="NCBI Taxonomy" id="411570"/>
    <lineage>
        <taxon>Bacteria</taxon>
        <taxon>Bacillati</taxon>
        <taxon>Bacillota</taxon>
        <taxon>Tissierellia</taxon>
        <taxon>Tissierellales</taxon>
        <taxon>Peptoniphilaceae</taxon>
        <taxon>Peptoniphilus</taxon>
    </lineage>
</organism>
<keyword evidence="2" id="KW-1185">Reference proteome</keyword>
<reference evidence="1 2" key="1">
    <citation type="submission" date="2024-06" db="EMBL/GenBank/DDBJ databases">
        <title>Genomic Encyclopedia of Type Strains, Phase IV (KMG-IV): sequencing the most valuable type-strain genomes for metagenomic binning, comparative biology and taxonomic classification.</title>
        <authorList>
            <person name="Goeker M."/>
        </authorList>
    </citation>
    <scope>NUCLEOTIDE SEQUENCE [LARGE SCALE GENOMIC DNA]</scope>
    <source>
        <strain evidence="1 2">DSM 21460</strain>
    </source>
</reference>
<dbReference type="Proteomes" id="UP001549162">
    <property type="component" value="Unassembled WGS sequence"/>
</dbReference>
<dbReference type="Pfam" id="PF04463">
    <property type="entry name" value="2-thiour_desulf"/>
    <property type="match status" value="1"/>
</dbReference>
<sequence length="132" mass="15004">MIIVSACLLGEDCKYNGGNNYNKEVIEYLKDKDYVTICPERVFGTPRKPVEIKNGRVINIDGEDVDKKYREASEAEFEKIKNLQIDEAILKAKSPTCGYSKIYNGNFEHKLVKGSGIFAEKLRNLDIPIIEK</sequence>
<gene>
    <name evidence="1" type="ORF">ABID14_001365</name>
</gene>
<evidence type="ECO:0000313" key="1">
    <source>
        <dbReference type="EMBL" id="MET3617731.1"/>
    </source>
</evidence>
<accession>A0ABV2JAC9</accession>
<dbReference type="PANTHER" id="PTHR30087">
    <property type="entry name" value="INNER MEMBRANE PROTEIN"/>
    <property type="match status" value="1"/>
</dbReference>
<dbReference type="InterPro" id="IPR007553">
    <property type="entry name" value="2-thiour_desulf"/>
</dbReference>